<evidence type="ECO:0000256" key="7">
    <source>
        <dbReference type="ARBA" id="ARBA00023136"/>
    </source>
</evidence>
<keyword evidence="7 8" id="KW-0472">Membrane</keyword>
<evidence type="ECO:0000256" key="6">
    <source>
        <dbReference type="ARBA" id="ARBA00022989"/>
    </source>
</evidence>
<evidence type="ECO:0000256" key="5">
    <source>
        <dbReference type="ARBA" id="ARBA00022692"/>
    </source>
</evidence>
<evidence type="ECO:0000256" key="8">
    <source>
        <dbReference type="SAM" id="Phobius"/>
    </source>
</evidence>
<dbReference type="GO" id="GO:0005886">
    <property type="term" value="C:plasma membrane"/>
    <property type="evidence" value="ECO:0007669"/>
    <property type="project" value="UniProtKB-SubCell"/>
</dbReference>
<dbReference type="PANTHER" id="PTHR34979:SF1">
    <property type="entry name" value="INNER MEMBRANE PROTEIN YGAZ"/>
    <property type="match status" value="1"/>
</dbReference>
<feature type="transmembrane region" description="Helical" evidence="8">
    <location>
        <begin position="103"/>
        <end position="128"/>
    </location>
</feature>
<comment type="subcellular location">
    <subcellularLocation>
        <location evidence="1">Cell membrane</location>
        <topology evidence="1">Multi-pass membrane protein</topology>
    </subcellularLocation>
</comment>
<dbReference type="EMBL" id="WMII01000001">
    <property type="protein sequence ID" value="MTH62868.1"/>
    <property type="molecule type" value="Genomic_DNA"/>
</dbReference>
<accession>A0A6L6ITC2</accession>
<feature type="transmembrane region" description="Helical" evidence="8">
    <location>
        <begin position="46"/>
        <end position="65"/>
    </location>
</feature>
<comment type="similarity">
    <text evidence="2">Belongs to the AzlC family.</text>
</comment>
<evidence type="ECO:0000313" key="10">
    <source>
        <dbReference type="Proteomes" id="UP000478740"/>
    </source>
</evidence>
<evidence type="ECO:0000256" key="4">
    <source>
        <dbReference type="ARBA" id="ARBA00022475"/>
    </source>
</evidence>
<name>A0A6L6ITC2_9RHOB</name>
<dbReference type="RefSeq" id="WP_155042809.1">
    <property type="nucleotide sequence ID" value="NZ_WMIH01000001.1"/>
</dbReference>
<organism evidence="9 10">
    <name type="scientific">Paracoccus shanxieyensis</name>
    <dbReference type="NCBI Taxonomy" id="2675752"/>
    <lineage>
        <taxon>Bacteria</taxon>
        <taxon>Pseudomonadati</taxon>
        <taxon>Pseudomonadota</taxon>
        <taxon>Alphaproteobacteria</taxon>
        <taxon>Rhodobacterales</taxon>
        <taxon>Paracoccaceae</taxon>
        <taxon>Paracoccus</taxon>
    </lineage>
</organism>
<sequence length="271" mass="28368">MPNDPGPASGGHQPTPVQSSVLASARASAQARVLARSPAACLRHGMIQSLPFLLVLMPFGMLFGVVASEAGLNLPQVLGFAILVLAGASQFTAVQLLSEHTPAIIVIASALAVNLRMAMYSASLVPWLGAASPRAKGLLAYVLIDQTYAQSIRFYETNPNLRLDQRLAYFFGAAISCCIPWAIACALGFTLGRAIPESWALDFALPITFLAMVAPMLRTPAHIAAALVSILCSLAFSGLPSGMGVLLAAPIAMAAGVWVEIWTEKRGAGRA</sequence>
<dbReference type="InterPro" id="IPR011606">
    <property type="entry name" value="Brnchd-chn_aa_trnsp_permease"/>
</dbReference>
<feature type="transmembrane region" description="Helical" evidence="8">
    <location>
        <begin position="198"/>
        <end position="214"/>
    </location>
</feature>
<dbReference type="PANTHER" id="PTHR34979">
    <property type="entry name" value="INNER MEMBRANE PROTEIN YGAZ"/>
    <property type="match status" value="1"/>
</dbReference>
<dbReference type="Pfam" id="PF03591">
    <property type="entry name" value="AzlC"/>
    <property type="match status" value="1"/>
</dbReference>
<keyword evidence="3" id="KW-0813">Transport</keyword>
<reference evidence="9 10" key="1">
    <citation type="submission" date="2019-11" db="EMBL/GenBank/DDBJ databases">
        <authorList>
            <person name="Dong K."/>
        </authorList>
    </citation>
    <scope>NUCLEOTIDE SEQUENCE [LARGE SCALE GENOMIC DNA]</scope>
    <source>
        <strain evidence="9 10">DK608</strain>
    </source>
</reference>
<keyword evidence="5 8" id="KW-0812">Transmembrane</keyword>
<dbReference type="GO" id="GO:1903785">
    <property type="term" value="P:L-valine transmembrane transport"/>
    <property type="evidence" value="ECO:0007669"/>
    <property type="project" value="TreeGrafter"/>
</dbReference>
<dbReference type="AlphaFoldDB" id="A0A6L6ITC2"/>
<feature type="transmembrane region" description="Helical" evidence="8">
    <location>
        <begin position="77"/>
        <end position="97"/>
    </location>
</feature>
<comment type="caution">
    <text evidence="9">The sequence shown here is derived from an EMBL/GenBank/DDBJ whole genome shotgun (WGS) entry which is preliminary data.</text>
</comment>
<gene>
    <name evidence="9" type="ORF">GL284_01135</name>
</gene>
<evidence type="ECO:0000256" key="1">
    <source>
        <dbReference type="ARBA" id="ARBA00004651"/>
    </source>
</evidence>
<keyword evidence="10" id="KW-1185">Reference proteome</keyword>
<protein>
    <submittedName>
        <fullName evidence="9">Branched-chain amino acid ABC transporter permease</fullName>
    </submittedName>
</protein>
<feature type="transmembrane region" description="Helical" evidence="8">
    <location>
        <begin position="167"/>
        <end position="192"/>
    </location>
</feature>
<evidence type="ECO:0000256" key="2">
    <source>
        <dbReference type="ARBA" id="ARBA00010735"/>
    </source>
</evidence>
<dbReference type="Proteomes" id="UP000478740">
    <property type="component" value="Unassembled WGS sequence"/>
</dbReference>
<proteinExistence type="inferred from homology"/>
<evidence type="ECO:0000256" key="3">
    <source>
        <dbReference type="ARBA" id="ARBA00022448"/>
    </source>
</evidence>
<keyword evidence="6 8" id="KW-1133">Transmembrane helix</keyword>
<keyword evidence="4" id="KW-1003">Cell membrane</keyword>
<evidence type="ECO:0000313" key="9">
    <source>
        <dbReference type="EMBL" id="MTH62868.1"/>
    </source>
</evidence>